<evidence type="ECO:0000313" key="2">
    <source>
        <dbReference type="Proteomes" id="UP000034954"/>
    </source>
</evidence>
<name>A0A0M2USL3_9BACT</name>
<sequence>MEISATASYLHTAGKDTIATLSMLRRVIKCLIIVLIRRMLSFSNIEALNGQLNVCSIMRRLISIFSRETNCGYLFCTLFHGNTIYAAQYFISHGEMLHGKRGKIQNFMPHF</sequence>
<evidence type="ECO:0000313" key="1">
    <source>
        <dbReference type="EMBL" id="KKO17986.1"/>
    </source>
</evidence>
<dbReference type="EMBL" id="LAQJ01000305">
    <property type="protein sequence ID" value="KKO17986.1"/>
    <property type="molecule type" value="Genomic_DNA"/>
</dbReference>
<dbReference type="AlphaFoldDB" id="A0A0M2USL3"/>
<dbReference type="Proteomes" id="UP000034954">
    <property type="component" value="Unassembled WGS sequence"/>
</dbReference>
<comment type="caution">
    <text evidence="1">The sequence shown here is derived from an EMBL/GenBank/DDBJ whole genome shotgun (WGS) entry which is preliminary data.</text>
</comment>
<gene>
    <name evidence="1" type="ORF">BROFUL_03329</name>
</gene>
<reference evidence="1 2" key="1">
    <citation type="journal article" date="2013" name="BMC Microbiol.">
        <title>Identification of the type II cytochrome c maturation pathway in anammox bacteria by comparative genomics.</title>
        <authorList>
            <person name="Ferousi C."/>
            <person name="Speth D.R."/>
            <person name="Reimann J."/>
            <person name="Op den Camp H.J."/>
            <person name="Allen J.W."/>
            <person name="Keltjens J.T."/>
            <person name="Jetten M.S."/>
        </authorList>
    </citation>
    <scope>NUCLEOTIDE SEQUENCE [LARGE SCALE GENOMIC DNA]</scope>
    <source>
        <strain evidence="1">RU1</strain>
    </source>
</reference>
<proteinExistence type="predicted"/>
<organism evidence="1 2">
    <name type="scientific">Candidatus Brocadia fulgida</name>
    <dbReference type="NCBI Taxonomy" id="380242"/>
    <lineage>
        <taxon>Bacteria</taxon>
        <taxon>Pseudomonadati</taxon>
        <taxon>Planctomycetota</taxon>
        <taxon>Candidatus Brocadiia</taxon>
        <taxon>Candidatus Brocadiales</taxon>
        <taxon>Candidatus Brocadiaceae</taxon>
        <taxon>Candidatus Brocadia</taxon>
    </lineage>
</organism>
<keyword evidence="2" id="KW-1185">Reference proteome</keyword>
<accession>A0A0M2USL3</accession>
<protein>
    <submittedName>
        <fullName evidence="1">Uncharacterized protein</fullName>
    </submittedName>
</protein>